<name>A0A844ZAL6_9SPHN</name>
<organism evidence="1 2">
    <name type="scientific">Parapontixanthobacter aurantiacus</name>
    <dbReference type="NCBI Taxonomy" id="1463599"/>
    <lineage>
        <taxon>Bacteria</taxon>
        <taxon>Pseudomonadati</taxon>
        <taxon>Pseudomonadota</taxon>
        <taxon>Alphaproteobacteria</taxon>
        <taxon>Sphingomonadales</taxon>
        <taxon>Erythrobacteraceae</taxon>
        <taxon>Parapontixanthobacter</taxon>
    </lineage>
</organism>
<dbReference type="OrthoDB" id="7428883at2"/>
<dbReference type="EMBL" id="WTYW01000001">
    <property type="protein sequence ID" value="MXO84955.1"/>
    <property type="molecule type" value="Genomic_DNA"/>
</dbReference>
<sequence>MMIRANDDELAQAIEIALRTAKTYAIHDVFSATRALNQRVAIDALTARILAALRPYEIMREARDTDLAEKTLPLFPHFEGRI</sequence>
<protein>
    <submittedName>
        <fullName evidence="1">Uncharacterized protein</fullName>
    </submittedName>
</protein>
<comment type="caution">
    <text evidence="1">The sequence shown here is derived from an EMBL/GenBank/DDBJ whole genome shotgun (WGS) entry which is preliminary data.</text>
</comment>
<evidence type="ECO:0000313" key="1">
    <source>
        <dbReference type="EMBL" id="MXO84955.1"/>
    </source>
</evidence>
<evidence type="ECO:0000313" key="2">
    <source>
        <dbReference type="Proteomes" id="UP000433104"/>
    </source>
</evidence>
<dbReference type="Proteomes" id="UP000433104">
    <property type="component" value="Unassembled WGS sequence"/>
</dbReference>
<dbReference type="RefSeq" id="WP_160681451.1">
    <property type="nucleotide sequence ID" value="NZ_WTYW01000001.1"/>
</dbReference>
<accession>A0A844ZAL6</accession>
<keyword evidence="2" id="KW-1185">Reference proteome</keyword>
<dbReference type="AlphaFoldDB" id="A0A844ZAL6"/>
<reference evidence="1 2" key="1">
    <citation type="submission" date="2019-12" db="EMBL/GenBank/DDBJ databases">
        <title>Genomic-based taxomic classification of the family Erythrobacteraceae.</title>
        <authorList>
            <person name="Xu L."/>
        </authorList>
    </citation>
    <scope>NUCLEOTIDE SEQUENCE [LARGE SCALE GENOMIC DNA]</scope>
    <source>
        <strain evidence="1 2">MCCC 1A09962</strain>
    </source>
</reference>
<gene>
    <name evidence="1" type="ORF">GRI38_02785</name>
</gene>
<proteinExistence type="predicted"/>